<dbReference type="RefSeq" id="WP_050529161.1">
    <property type="nucleotide sequence ID" value="NZ_AQQZ01000001.1"/>
</dbReference>
<keyword evidence="1" id="KW-0732">Signal</keyword>
<dbReference type="Proteomes" id="UP000036938">
    <property type="component" value="Unassembled WGS sequence"/>
</dbReference>
<dbReference type="PROSITE" id="PS51257">
    <property type="entry name" value="PROKAR_LIPOPROTEIN"/>
    <property type="match status" value="1"/>
</dbReference>
<feature type="chain" id="PRO_5005553959" description="Lipoprotein" evidence="1">
    <location>
        <begin position="24"/>
        <end position="201"/>
    </location>
</feature>
<evidence type="ECO:0000313" key="2">
    <source>
        <dbReference type="EMBL" id="KNG95427.1"/>
    </source>
</evidence>
<keyword evidence="3" id="KW-1185">Reference proteome</keyword>
<gene>
    <name evidence="2" type="ORF">ATO11_02150</name>
</gene>
<name>A0A0L1JUT1_9RHOB</name>
<comment type="caution">
    <text evidence="2">The sequence shown here is derived from an EMBL/GenBank/DDBJ whole genome shotgun (WGS) entry which is preliminary data.</text>
</comment>
<feature type="signal peptide" evidence="1">
    <location>
        <begin position="1"/>
        <end position="23"/>
    </location>
</feature>
<accession>A0A0L1JUT1</accession>
<reference evidence="2 3" key="1">
    <citation type="journal article" date="2015" name="Int. J. Syst. Evol. Microbiol.">
        <title>Aestuariivita atlantica sp. nov., isolated from deep sea sediment of the Atlantic Ocean.</title>
        <authorList>
            <person name="Li G."/>
            <person name="Lai Q."/>
            <person name="Du Y."/>
            <person name="Liu X."/>
            <person name="Sun F."/>
            <person name="Shao Z."/>
        </authorList>
    </citation>
    <scope>NUCLEOTIDE SEQUENCE [LARGE SCALE GENOMIC DNA]</scope>
    <source>
        <strain evidence="2 3">22II-S11-z3</strain>
    </source>
</reference>
<organism evidence="2 3">
    <name type="scientific">Pseudaestuariivita atlantica</name>
    <dbReference type="NCBI Taxonomy" id="1317121"/>
    <lineage>
        <taxon>Bacteria</taxon>
        <taxon>Pseudomonadati</taxon>
        <taxon>Pseudomonadota</taxon>
        <taxon>Alphaproteobacteria</taxon>
        <taxon>Rhodobacterales</taxon>
        <taxon>Paracoccaceae</taxon>
        <taxon>Pseudaestuariivita</taxon>
    </lineage>
</organism>
<dbReference type="OrthoDB" id="8030263at2"/>
<proteinExistence type="predicted"/>
<evidence type="ECO:0000313" key="3">
    <source>
        <dbReference type="Proteomes" id="UP000036938"/>
    </source>
</evidence>
<dbReference type="PATRIC" id="fig|1317121.7.peg.433"/>
<protein>
    <recommendedName>
        <fullName evidence="4">Lipoprotein</fullName>
    </recommendedName>
</protein>
<sequence>MMKTLPAVARATARSLAACAALAACDTTPVKSALALAKVDPLTTRADALQLAVAVPDTVRLRENRLPMTATLAYRDGRPGSVHRFDLVPVKAGAPGLGDAPGEVTVFALDGAEAQARFTAFQSEVRAAESAGLKGSGALSTDPPLCRTTTDLPPTLPVIVYIKTAELARFVPLNRPLDTLQDARRAGADAAIIDAALPRCT</sequence>
<evidence type="ECO:0008006" key="4">
    <source>
        <dbReference type="Google" id="ProtNLM"/>
    </source>
</evidence>
<evidence type="ECO:0000256" key="1">
    <source>
        <dbReference type="SAM" id="SignalP"/>
    </source>
</evidence>
<dbReference type="AlphaFoldDB" id="A0A0L1JUT1"/>
<dbReference type="STRING" id="1317121.ATO11_02150"/>
<dbReference type="EMBL" id="AQQZ01000001">
    <property type="protein sequence ID" value="KNG95427.1"/>
    <property type="molecule type" value="Genomic_DNA"/>
</dbReference>